<keyword evidence="4 7" id="KW-1133">Transmembrane helix</keyword>
<evidence type="ECO:0000256" key="3">
    <source>
        <dbReference type="ARBA" id="ARBA00022692"/>
    </source>
</evidence>
<accession>A0A1R2CX02</accession>
<evidence type="ECO:0000313" key="10">
    <source>
        <dbReference type="Proteomes" id="UP000187209"/>
    </source>
</evidence>
<dbReference type="AlphaFoldDB" id="A0A1R2CX02"/>
<keyword evidence="6" id="KW-0175">Coiled coil</keyword>
<organism evidence="9 10">
    <name type="scientific">Stentor coeruleus</name>
    <dbReference type="NCBI Taxonomy" id="5963"/>
    <lineage>
        <taxon>Eukaryota</taxon>
        <taxon>Sar</taxon>
        <taxon>Alveolata</taxon>
        <taxon>Ciliophora</taxon>
        <taxon>Postciliodesmatophora</taxon>
        <taxon>Heterotrichea</taxon>
        <taxon>Heterotrichida</taxon>
        <taxon>Stentoridae</taxon>
        <taxon>Stentor</taxon>
    </lineage>
</organism>
<dbReference type="InterPro" id="IPR008962">
    <property type="entry name" value="PapD-like_sf"/>
</dbReference>
<dbReference type="InterPro" id="IPR016763">
    <property type="entry name" value="VAP"/>
</dbReference>
<dbReference type="GO" id="GO:0090158">
    <property type="term" value="P:endoplasmic reticulum membrane organization"/>
    <property type="evidence" value="ECO:0007669"/>
    <property type="project" value="TreeGrafter"/>
</dbReference>
<gene>
    <name evidence="9" type="ORF">SteCoe_3475</name>
</gene>
<evidence type="ECO:0000259" key="8">
    <source>
        <dbReference type="PROSITE" id="PS50202"/>
    </source>
</evidence>
<dbReference type="GO" id="GO:0005789">
    <property type="term" value="C:endoplasmic reticulum membrane"/>
    <property type="evidence" value="ECO:0007669"/>
    <property type="project" value="InterPro"/>
</dbReference>
<reference evidence="9 10" key="1">
    <citation type="submission" date="2016-11" db="EMBL/GenBank/DDBJ databases">
        <title>The macronuclear genome of Stentor coeruleus: a giant cell with tiny introns.</title>
        <authorList>
            <person name="Slabodnick M."/>
            <person name="Ruby J.G."/>
            <person name="Reiff S.B."/>
            <person name="Swart E.C."/>
            <person name="Gosai S."/>
            <person name="Prabakaran S."/>
            <person name="Witkowska E."/>
            <person name="Larue G.E."/>
            <person name="Fisher S."/>
            <person name="Freeman R.M."/>
            <person name="Gunawardena J."/>
            <person name="Chu W."/>
            <person name="Stover N.A."/>
            <person name="Gregory B.D."/>
            <person name="Nowacki M."/>
            <person name="Derisi J."/>
            <person name="Roy S.W."/>
            <person name="Marshall W.F."/>
            <person name="Sood P."/>
        </authorList>
    </citation>
    <scope>NUCLEOTIDE SEQUENCE [LARGE SCALE GENOMIC DNA]</scope>
    <source>
        <strain evidence="9">WM001</strain>
    </source>
</reference>
<dbReference type="PANTHER" id="PTHR10809">
    <property type="entry name" value="VESICLE-ASSOCIATED MEMBRANE PROTEIN-ASSOCIATED PROTEIN"/>
    <property type="match status" value="1"/>
</dbReference>
<dbReference type="Proteomes" id="UP000187209">
    <property type="component" value="Unassembled WGS sequence"/>
</dbReference>
<comment type="subcellular location">
    <subcellularLocation>
        <location evidence="1">Membrane</location>
        <topology evidence="1">Single-pass type IV membrane protein</topology>
    </subcellularLocation>
</comment>
<evidence type="ECO:0000256" key="5">
    <source>
        <dbReference type="ARBA" id="ARBA00023136"/>
    </source>
</evidence>
<evidence type="ECO:0000256" key="6">
    <source>
        <dbReference type="SAM" id="Coils"/>
    </source>
</evidence>
<sequence>MSLFTTNPVDVLFFDSSSSGQKSQNLIVTNTSSSSIAYKVRTTASKSYLVKPNQGYLKVNESVSISITLQSIDSTGDLKHKFMIIGTPSNNIEDINNWSNVPKDKTCDVKLDVVLGQGKKETGEVPRRTSVYSDSKGSIIDTVSAEELGGTVKKLEAEKMQLEAKLSQIQAELRNKEMKPRKSEVVMFKKNTLILFVITGLLFGFMYS</sequence>
<dbReference type="GO" id="GO:0033149">
    <property type="term" value="F:FFAT motif binding"/>
    <property type="evidence" value="ECO:0007669"/>
    <property type="project" value="TreeGrafter"/>
</dbReference>
<dbReference type="GO" id="GO:0005886">
    <property type="term" value="C:plasma membrane"/>
    <property type="evidence" value="ECO:0007669"/>
    <property type="project" value="TreeGrafter"/>
</dbReference>
<feature type="transmembrane region" description="Helical" evidence="7">
    <location>
        <begin position="188"/>
        <end position="207"/>
    </location>
</feature>
<protein>
    <recommendedName>
        <fullName evidence="8">MSP domain-containing protein</fullName>
    </recommendedName>
</protein>
<dbReference type="PANTHER" id="PTHR10809:SF6">
    <property type="entry name" value="AT11025P-RELATED"/>
    <property type="match status" value="1"/>
</dbReference>
<evidence type="ECO:0000313" key="9">
    <source>
        <dbReference type="EMBL" id="OMJ93503.1"/>
    </source>
</evidence>
<keyword evidence="5 7" id="KW-0472">Membrane</keyword>
<keyword evidence="10" id="KW-1185">Reference proteome</keyword>
<dbReference type="InterPro" id="IPR013783">
    <property type="entry name" value="Ig-like_fold"/>
</dbReference>
<keyword evidence="3 7" id="KW-0812">Transmembrane</keyword>
<name>A0A1R2CX02_9CILI</name>
<comment type="caution">
    <text evidence="9">The sequence shown here is derived from an EMBL/GenBank/DDBJ whole genome shotgun (WGS) entry which is preliminary data.</text>
</comment>
<dbReference type="PROSITE" id="PS50202">
    <property type="entry name" value="MSP"/>
    <property type="match status" value="1"/>
</dbReference>
<dbReference type="SUPFAM" id="SSF49354">
    <property type="entry name" value="PapD-like"/>
    <property type="match status" value="1"/>
</dbReference>
<evidence type="ECO:0000256" key="1">
    <source>
        <dbReference type="ARBA" id="ARBA00004211"/>
    </source>
</evidence>
<dbReference type="Gene3D" id="2.60.40.10">
    <property type="entry name" value="Immunoglobulins"/>
    <property type="match status" value="1"/>
</dbReference>
<dbReference type="EMBL" id="MPUH01000041">
    <property type="protein sequence ID" value="OMJ93503.1"/>
    <property type="molecule type" value="Genomic_DNA"/>
</dbReference>
<dbReference type="GO" id="GO:0061817">
    <property type="term" value="P:endoplasmic reticulum-plasma membrane tethering"/>
    <property type="evidence" value="ECO:0007669"/>
    <property type="project" value="TreeGrafter"/>
</dbReference>
<dbReference type="InterPro" id="IPR000535">
    <property type="entry name" value="MSP_dom"/>
</dbReference>
<feature type="domain" description="MSP" evidence="8">
    <location>
        <begin position="3"/>
        <end position="116"/>
    </location>
</feature>
<evidence type="ECO:0000256" key="7">
    <source>
        <dbReference type="SAM" id="Phobius"/>
    </source>
</evidence>
<feature type="coiled-coil region" evidence="6">
    <location>
        <begin position="145"/>
        <end position="179"/>
    </location>
</feature>
<dbReference type="Pfam" id="PF00635">
    <property type="entry name" value="Motile_Sperm"/>
    <property type="match status" value="1"/>
</dbReference>
<comment type="similarity">
    <text evidence="2">Belongs to the VAMP-associated protein (VAP) (TC 9.B.17) family.</text>
</comment>
<evidence type="ECO:0000256" key="2">
    <source>
        <dbReference type="ARBA" id="ARBA00008932"/>
    </source>
</evidence>
<proteinExistence type="inferred from homology"/>
<dbReference type="OrthoDB" id="264603at2759"/>
<evidence type="ECO:0000256" key="4">
    <source>
        <dbReference type="ARBA" id="ARBA00022989"/>
    </source>
</evidence>